<sequence length="126" mass="13556">MKYGFTLIEILISLLLILAIIVVLFATSGTFMSSRKSNLQGFAAKIASCEIEQLRKTAFASLPASGAIGAPCNSDLAKLPQAAAERTVSDYQTDSDIKQIIISVTWVENNASQEIKMDTLISKDGL</sequence>
<feature type="transmembrane region" description="Helical" evidence="1">
    <location>
        <begin position="6"/>
        <end position="26"/>
    </location>
</feature>
<gene>
    <name evidence="2" type="ORF">A3B54_00025</name>
</gene>
<name>A0A1F5H783_9BACT</name>
<organism evidence="2 3">
    <name type="scientific">Candidatus Curtissbacteria bacterium RIFCSPLOWO2_01_FULL_42_50</name>
    <dbReference type="NCBI Taxonomy" id="1797730"/>
    <lineage>
        <taxon>Bacteria</taxon>
        <taxon>Candidatus Curtissiibacteriota</taxon>
    </lineage>
</organism>
<protein>
    <recommendedName>
        <fullName evidence="4">Type II secretion system protein GspI C-terminal domain-containing protein</fullName>
    </recommendedName>
</protein>
<dbReference type="Proteomes" id="UP000177039">
    <property type="component" value="Unassembled WGS sequence"/>
</dbReference>
<accession>A0A1F5H783</accession>
<proteinExistence type="predicted"/>
<keyword evidence="1" id="KW-0472">Membrane</keyword>
<evidence type="ECO:0000256" key="1">
    <source>
        <dbReference type="SAM" id="Phobius"/>
    </source>
</evidence>
<reference evidence="2 3" key="1">
    <citation type="journal article" date="2016" name="Nat. Commun.">
        <title>Thousands of microbial genomes shed light on interconnected biogeochemical processes in an aquifer system.</title>
        <authorList>
            <person name="Anantharaman K."/>
            <person name="Brown C.T."/>
            <person name="Hug L.A."/>
            <person name="Sharon I."/>
            <person name="Castelle C.J."/>
            <person name="Probst A.J."/>
            <person name="Thomas B.C."/>
            <person name="Singh A."/>
            <person name="Wilkins M.J."/>
            <person name="Karaoz U."/>
            <person name="Brodie E.L."/>
            <person name="Williams K.H."/>
            <person name="Hubbard S.S."/>
            <person name="Banfield J.F."/>
        </authorList>
    </citation>
    <scope>NUCLEOTIDE SEQUENCE [LARGE SCALE GENOMIC DNA]</scope>
</reference>
<keyword evidence="1" id="KW-0812">Transmembrane</keyword>
<evidence type="ECO:0000313" key="3">
    <source>
        <dbReference type="Proteomes" id="UP000177039"/>
    </source>
</evidence>
<evidence type="ECO:0008006" key="4">
    <source>
        <dbReference type="Google" id="ProtNLM"/>
    </source>
</evidence>
<dbReference type="EMBL" id="MFBT01000008">
    <property type="protein sequence ID" value="OGD99894.1"/>
    <property type="molecule type" value="Genomic_DNA"/>
</dbReference>
<keyword evidence="1" id="KW-1133">Transmembrane helix</keyword>
<dbReference type="AlphaFoldDB" id="A0A1F5H783"/>
<comment type="caution">
    <text evidence="2">The sequence shown here is derived from an EMBL/GenBank/DDBJ whole genome shotgun (WGS) entry which is preliminary data.</text>
</comment>
<evidence type="ECO:0000313" key="2">
    <source>
        <dbReference type="EMBL" id="OGD99894.1"/>
    </source>
</evidence>